<sequence>MTEHIVNRVTTLHRPLPEGATFAEVVAYWQKRIPGVDMYAIADKAITETWQQIGEAIGLDMQAIDEGLQTITDILADEAQHEYNDADLAQSVPGTNAAHPQETRQ</sequence>
<name>A0A5P8DCS5_9CAUD</name>
<dbReference type="Proteomes" id="UP000326635">
    <property type="component" value="Segment"/>
</dbReference>
<accession>A0A5P8DCS5</accession>
<reference evidence="2 3" key="1">
    <citation type="submission" date="2019-09" db="EMBL/GenBank/DDBJ databases">
        <authorList>
            <person name="Emmett G."/>
            <person name="DeLuca S.W."/>
            <person name="Gurney S.M.R."/>
            <person name="Garlena R.A."/>
            <person name="Russell D.A."/>
            <person name="Pope W.H."/>
            <person name="Jacobs-Sera D."/>
            <person name="Hatfull G.F."/>
        </authorList>
    </citation>
    <scope>NUCLEOTIDE SEQUENCE [LARGE SCALE GENOMIC DNA]</scope>
</reference>
<dbReference type="KEGG" id="vg:77930237"/>
<gene>
    <name evidence="2" type="primary">68</name>
    <name evidence="2" type="ORF">DOBBYSSOCK_SEA_68</name>
</gene>
<dbReference type="RefSeq" id="YP_010654390.1">
    <property type="nucleotide sequence ID" value="NC_070810.1"/>
</dbReference>
<evidence type="ECO:0000256" key="1">
    <source>
        <dbReference type="SAM" id="MobiDB-lite"/>
    </source>
</evidence>
<dbReference type="EMBL" id="MN428048">
    <property type="protein sequence ID" value="QFP96189.1"/>
    <property type="molecule type" value="Genomic_DNA"/>
</dbReference>
<organism evidence="2 3">
    <name type="scientific">Gordonia phage DobbysSock</name>
    <dbReference type="NCBI Taxonomy" id="2652880"/>
    <lineage>
        <taxon>Viruses</taxon>
        <taxon>Duplodnaviria</taxon>
        <taxon>Heunggongvirae</taxon>
        <taxon>Uroviricota</taxon>
        <taxon>Caudoviricetes</taxon>
        <taxon>Beenievirus</taxon>
        <taxon>Beenievirus dobbyssock</taxon>
    </lineage>
</organism>
<evidence type="ECO:0000313" key="3">
    <source>
        <dbReference type="Proteomes" id="UP000326635"/>
    </source>
</evidence>
<keyword evidence="3" id="KW-1185">Reference proteome</keyword>
<proteinExistence type="predicted"/>
<dbReference type="GeneID" id="77930237"/>
<protein>
    <submittedName>
        <fullName evidence="2">Uncharacterized protein</fullName>
    </submittedName>
</protein>
<feature type="region of interest" description="Disordered" evidence="1">
    <location>
        <begin position="82"/>
        <end position="105"/>
    </location>
</feature>
<evidence type="ECO:0000313" key="2">
    <source>
        <dbReference type="EMBL" id="QFP96189.1"/>
    </source>
</evidence>